<dbReference type="AlphaFoldDB" id="A0A0N7LQF7"/>
<dbReference type="Gene3D" id="3.30.160.60">
    <property type="entry name" value="Classic Zinc Finger"/>
    <property type="match status" value="1"/>
</dbReference>
<comment type="similarity">
    <text evidence="7">Belongs to the transglycosylase MltG family.</text>
</comment>
<organism evidence="8 9">
    <name type="scientific">Ruegeria atlantica</name>
    <dbReference type="NCBI Taxonomy" id="81569"/>
    <lineage>
        <taxon>Bacteria</taxon>
        <taxon>Pseudomonadati</taxon>
        <taxon>Pseudomonadota</taxon>
        <taxon>Alphaproteobacteria</taxon>
        <taxon>Rhodobacterales</taxon>
        <taxon>Roseobacteraceae</taxon>
        <taxon>Ruegeria</taxon>
    </lineage>
</organism>
<dbReference type="GeneID" id="55493286"/>
<dbReference type="InterPro" id="IPR003770">
    <property type="entry name" value="MLTG-like"/>
</dbReference>
<evidence type="ECO:0000256" key="1">
    <source>
        <dbReference type="ARBA" id="ARBA00022475"/>
    </source>
</evidence>
<proteinExistence type="inferred from homology"/>
<dbReference type="Pfam" id="PF02618">
    <property type="entry name" value="YceG"/>
    <property type="match status" value="1"/>
</dbReference>
<dbReference type="Proteomes" id="UP000050783">
    <property type="component" value="Unassembled WGS sequence"/>
</dbReference>
<dbReference type="HAMAP" id="MF_02065">
    <property type="entry name" value="MltG"/>
    <property type="match status" value="1"/>
</dbReference>
<dbReference type="RefSeq" id="WP_058277508.1">
    <property type="nucleotide sequence ID" value="NZ_CANLZK010000001.1"/>
</dbReference>
<name>A0A0N7LQF7_9RHOB</name>
<feature type="site" description="Important for catalytic activity" evidence="7">
    <location>
        <position position="259"/>
    </location>
</feature>
<dbReference type="OrthoDB" id="9814591at2"/>
<keyword evidence="3 7" id="KW-1133">Transmembrane helix</keyword>
<keyword evidence="5 7" id="KW-0456">Lyase</keyword>
<dbReference type="GO" id="GO:0009252">
    <property type="term" value="P:peptidoglycan biosynthetic process"/>
    <property type="evidence" value="ECO:0007669"/>
    <property type="project" value="UniProtKB-UniRule"/>
</dbReference>
<dbReference type="GO" id="GO:0008932">
    <property type="term" value="F:lytic endotransglycosylase activity"/>
    <property type="evidence" value="ECO:0007669"/>
    <property type="project" value="UniProtKB-UniRule"/>
</dbReference>
<accession>A0A0N7LQF7</accession>
<reference evidence="8 9" key="1">
    <citation type="submission" date="2015-09" db="EMBL/GenBank/DDBJ databases">
        <authorList>
            <consortium name="Swine Surveillance"/>
        </authorList>
    </citation>
    <scope>NUCLEOTIDE SEQUENCE [LARGE SCALE GENOMIC DNA]</scope>
    <source>
        <strain evidence="8 9">CECT 4292</strain>
    </source>
</reference>
<keyword evidence="4 7" id="KW-0472">Membrane</keyword>
<dbReference type="PANTHER" id="PTHR30518:SF2">
    <property type="entry name" value="ENDOLYTIC MUREIN TRANSGLYCOSYLASE"/>
    <property type="match status" value="1"/>
</dbReference>
<dbReference type="STRING" id="81569.RUM4293_02925"/>
<evidence type="ECO:0000256" key="3">
    <source>
        <dbReference type="ARBA" id="ARBA00022989"/>
    </source>
</evidence>
<keyword evidence="7" id="KW-0997">Cell inner membrane</keyword>
<dbReference type="PANTHER" id="PTHR30518">
    <property type="entry name" value="ENDOLYTIC MUREIN TRANSGLYCOSYLASE"/>
    <property type="match status" value="1"/>
</dbReference>
<dbReference type="Gene3D" id="3.30.1490.480">
    <property type="entry name" value="Endolytic murein transglycosylase"/>
    <property type="match status" value="1"/>
</dbReference>
<evidence type="ECO:0000256" key="2">
    <source>
        <dbReference type="ARBA" id="ARBA00022692"/>
    </source>
</evidence>
<dbReference type="GO" id="GO:0005886">
    <property type="term" value="C:plasma membrane"/>
    <property type="evidence" value="ECO:0007669"/>
    <property type="project" value="UniProtKB-UniRule"/>
</dbReference>
<protein>
    <recommendedName>
        <fullName evidence="7">Endolytic murein transglycosylase</fullName>
        <ecNumber evidence="7">4.2.2.29</ecNumber>
    </recommendedName>
    <alternativeName>
        <fullName evidence="7">Peptidoglycan lytic transglycosylase</fullName>
    </alternativeName>
    <alternativeName>
        <fullName evidence="7">Peptidoglycan polymerization terminase</fullName>
    </alternativeName>
</protein>
<sequence length="386" mass="42115">MLRALASNALTLLIVGLFLMGGLVVWGQSQYKAEGPLESAMCLQVRSGSNMTRVSQELEDDGAISSAMIFRMAADYTDKSQQLKAGSFLVREGASMEQIIDEITSSGASTCGSEIEYRIGVTRIQTRVRELDPATLEFVEIASFDVTDEEIPAEYGQKREEADTRYRVSVAEGVTSWQVAQGLQAIEPLTGEIAEIPAEGMLAPDSYDLAPGDDRTAVLQAMQDKQQLRINAVWENRQGDLPISSPEEMLILASIIEKETGVPNERGQVASVFVNRLEQGMKLQTDPTVIYGVTKGQGTLGRGLRRSELRRATPWNTYVIDGLPPTPIANPGLASLEAAVAPEETNFVFFVADGTGGHAFAETLQEHNRNVAKWREIEAERNSSSN</sequence>
<dbReference type="EC" id="4.2.2.29" evidence="7"/>
<dbReference type="GO" id="GO:0071555">
    <property type="term" value="P:cell wall organization"/>
    <property type="evidence" value="ECO:0007669"/>
    <property type="project" value="UniProtKB-KW"/>
</dbReference>
<dbReference type="EMBL" id="CYPU01000039">
    <property type="protein sequence ID" value="CUH47892.1"/>
    <property type="molecule type" value="Genomic_DNA"/>
</dbReference>
<dbReference type="NCBIfam" id="TIGR00247">
    <property type="entry name" value="endolytic transglycosylase MltG"/>
    <property type="match status" value="1"/>
</dbReference>
<evidence type="ECO:0000313" key="9">
    <source>
        <dbReference type="Proteomes" id="UP000050783"/>
    </source>
</evidence>
<evidence type="ECO:0000256" key="4">
    <source>
        <dbReference type="ARBA" id="ARBA00023136"/>
    </source>
</evidence>
<comment type="function">
    <text evidence="7">Functions as a peptidoglycan terminase that cleaves nascent peptidoglycan strands endolytically to terminate their elongation.</text>
</comment>
<keyword evidence="1 7" id="KW-1003">Cell membrane</keyword>
<comment type="catalytic activity">
    <reaction evidence="7">
        <text>a peptidoglycan chain = a peptidoglycan chain with N-acetyl-1,6-anhydromuramyl-[peptide] at the reducing end + a peptidoglycan chain with N-acetylglucosamine at the non-reducing end.</text>
        <dbReference type="EC" id="4.2.2.29"/>
    </reaction>
</comment>
<dbReference type="CDD" id="cd08010">
    <property type="entry name" value="MltG_like"/>
    <property type="match status" value="1"/>
</dbReference>
<evidence type="ECO:0000256" key="6">
    <source>
        <dbReference type="ARBA" id="ARBA00023316"/>
    </source>
</evidence>
<gene>
    <name evidence="7" type="primary">mltG</name>
    <name evidence="8" type="ORF">RUA4292_02068</name>
</gene>
<evidence type="ECO:0000256" key="5">
    <source>
        <dbReference type="ARBA" id="ARBA00023239"/>
    </source>
</evidence>
<keyword evidence="6 7" id="KW-0961">Cell wall biogenesis/degradation</keyword>
<evidence type="ECO:0000313" key="8">
    <source>
        <dbReference type="EMBL" id="CUH47892.1"/>
    </source>
</evidence>
<evidence type="ECO:0000256" key="7">
    <source>
        <dbReference type="HAMAP-Rule" id="MF_02065"/>
    </source>
</evidence>
<keyword evidence="2 7" id="KW-0812">Transmembrane</keyword>